<dbReference type="eggNOG" id="COG1479">
    <property type="taxonomic scope" value="Bacteria"/>
</dbReference>
<dbReference type="Pfam" id="PF18899">
    <property type="entry name" value="DUF5655"/>
    <property type="match status" value="1"/>
</dbReference>
<gene>
    <name evidence="4" type="ORF">SPV1_06329</name>
</gene>
<evidence type="ECO:0000259" key="1">
    <source>
        <dbReference type="Pfam" id="PF03235"/>
    </source>
</evidence>
<keyword evidence="5" id="KW-1185">Reference proteome</keyword>
<dbReference type="PANTHER" id="PTHR35149:SF2">
    <property type="entry name" value="DUF262 DOMAIN-CONTAINING PROTEIN"/>
    <property type="match status" value="1"/>
</dbReference>
<dbReference type="EMBL" id="AATS01000018">
    <property type="protein sequence ID" value="EAU53734.1"/>
    <property type="molecule type" value="Genomic_DNA"/>
</dbReference>
<dbReference type="eggNOG" id="COG3586">
    <property type="taxonomic scope" value="Bacteria"/>
</dbReference>
<dbReference type="Pfam" id="PF03235">
    <property type="entry name" value="GmrSD_N"/>
    <property type="match status" value="1"/>
</dbReference>
<accession>Q0EWQ5</accession>
<feature type="domain" description="DUF5655" evidence="3">
    <location>
        <begin position="582"/>
        <end position="689"/>
    </location>
</feature>
<dbReference type="InterPro" id="IPR043714">
    <property type="entry name" value="DUF5655"/>
</dbReference>
<evidence type="ECO:0000313" key="4">
    <source>
        <dbReference type="EMBL" id="EAU53734.1"/>
    </source>
</evidence>
<feature type="domain" description="GmrSD restriction endonucleases N-terminal" evidence="1">
    <location>
        <begin position="10"/>
        <end position="222"/>
    </location>
</feature>
<dbReference type="InterPro" id="IPR004919">
    <property type="entry name" value="GmrSD_N"/>
</dbReference>
<dbReference type="InterPro" id="IPR011089">
    <property type="entry name" value="GmrSD_C"/>
</dbReference>
<feature type="domain" description="GmrSD restriction endonucleases C-terminal" evidence="2">
    <location>
        <begin position="412"/>
        <end position="546"/>
    </location>
</feature>
<dbReference type="RefSeq" id="WP_009851559.1">
    <property type="nucleotide sequence ID" value="NZ_DS022295.1"/>
</dbReference>
<dbReference type="InParanoid" id="Q0EWQ5"/>
<reference evidence="4 5" key="1">
    <citation type="submission" date="2006-09" db="EMBL/GenBank/DDBJ databases">
        <authorList>
            <person name="Emerson D."/>
            <person name="Ferriera S."/>
            <person name="Johnson J."/>
            <person name="Kravitz S."/>
            <person name="Halpern A."/>
            <person name="Remington K."/>
            <person name="Beeson K."/>
            <person name="Tran B."/>
            <person name="Rogers Y.-H."/>
            <person name="Friedman R."/>
            <person name="Venter J.C."/>
        </authorList>
    </citation>
    <scope>NUCLEOTIDE SEQUENCE [LARGE SCALE GENOMIC DNA]</scope>
    <source>
        <strain evidence="4 5">PV-1</strain>
    </source>
</reference>
<dbReference type="Pfam" id="PF07510">
    <property type="entry name" value="GmrSD_C"/>
    <property type="match status" value="1"/>
</dbReference>
<comment type="caution">
    <text evidence="4">The sequence shown here is derived from an EMBL/GenBank/DDBJ whole genome shotgun (WGS) entry which is preliminary data.</text>
</comment>
<organism evidence="4 5">
    <name type="scientific">Mariprofundus ferrooxydans PV-1</name>
    <dbReference type="NCBI Taxonomy" id="314345"/>
    <lineage>
        <taxon>Bacteria</taxon>
        <taxon>Pseudomonadati</taxon>
        <taxon>Pseudomonadota</taxon>
        <taxon>Candidatius Mariprofundia</taxon>
        <taxon>Mariprofundales</taxon>
        <taxon>Mariprofundaceae</taxon>
        <taxon>Mariprofundus</taxon>
    </lineage>
</organism>
<dbReference type="AlphaFoldDB" id="Q0EWQ5"/>
<protein>
    <recommendedName>
        <fullName evidence="6">DUF262 domain-containing protein</fullName>
    </recommendedName>
</protein>
<sequence>MIANQAAFLSLLDGKKQFNIPIYQRTYSWKLKQCQQLFDDILMVGGNAEQKSHFIGSVVYFQPSVAPTTSVPEYLVIDGQQRLTTVSLLLLALIHFLKKHDDDLIEEESWEEIQESYLVNRHKKDDSKYKLLLTRRDKETYSAIVNEMEVSSDDSSRVVENYEFFKKKLTKENIEQVYHGIKKLIIVDVILERDKDDPQLIFESLNSTGLDLSQADLIRNYILMGQPVSVQTELYEKYWYPMEKLFGDKIDWLKWFFRDYLTMKKNEIPKIEHIYEAYKDFLKGENGPASISDAVRDLYTFSQYYTQMVLHTEKDQELLALFKEISKLKMDVAYPFLIACYHDYKNGHIEKSELIEILQIVKNYVFRRAICGIPTNSLNKTFASLYKKVKVENYLESIKAAFVLMDSYRRFPTDSEFEEEFMLKDVYNFRLRNYLLESLENYKRKELVQADNYTIEHIMPQNENVSPQWQQELGEDWRSVHEKYLHTIGNLTLTGYNSELSDRPFSEKRTIKGGFNHSPLTLNDSVRKEDVWNKDAITRRASSLAAMAASIWTYPDIDEQSLARFKEVKTGRETQTYTLEQYEHLKGDMLALYEHLEKRVLNIDPSVRVEFKKLYIAFKSQTNFVDVVPQKSKLRLSLNIDFESIIDPEGICRDISNLGRWGNGDVEVALETSTDMDYVMELIQQAFDIQVESE</sequence>
<evidence type="ECO:0000259" key="2">
    <source>
        <dbReference type="Pfam" id="PF07510"/>
    </source>
</evidence>
<proteinExistence type="predicted"/>
<evidence type="ECO:0008006" key="6">
    <source>
        <dbReference type="Google" id="ProtNLM"/>
    </source>
</evidence>
<name>Q0EWQ5_9PROT</name>
<dbReference type="Proteomes" id="UP000005297">
    <property type="component" value="Unassembled WGS sequence"/>
</dbReference>
<evidence type="ECO:0000259" key="3">
    <source>
        <dbReference type="Pfam" id="PF18899"/>
    </source>
</evidence>
<evidence type="ECO:0000313" key="5">
    <source>
        <dbReference type="Proteomes" id="UP000005297"/>
    </source>
</evidence>
<dbReference type="PANTHER" id="PTHR35149">
    <property type="entry name" value="SLL5132 PROTEIN"/>
    <property type="match status" value="1"/>
</dbReference>
<dbReference type="OrthoDB" id="3654724at2"/>
<dbReference type="HOGENOM" id="CLU_011736_2_0_0"/>